<evidence type="ECO:0000259" key="2">
    <source>
        <dbReference type="Pfam" id="PF00085"/>
    </source>
</evidence>
<sequence>MAPSLISRFFSSRFLSPYYLLNAILIGAFVLFRIRDPPAELATVDPMGFTKESQIYFCAGLMYVTRALSAPTLDVYLSSVLLFTRVAIIVVLFFMSPALAAVFVILFTFVGLVFPQPRATTPAAVSVLNRVSFAERVTRNKHKTITVVWLHAPWSPRCTGLAPLLNRLVAAYDHPRLRWAKLDASVWTDVAADLDVSTAATSQQLPTVVVFSQGKELARLPTLGRDGGKLEGLKMTYASLVEGLGLDERLRVAEAWEEEARNKLSKAQAREAKKQK</sequence>
<evidence type="ECO:0000313" key="3">
    <source>
        <dbReference type="EMBL" id="OSX74772.1"/>
    </source>
</evidence>
<feature type="transmembrane region" description="Helical" evidence="1">
    <location>
        <begin position="14"/>
        <end position="34"/>
    </location>
</feature>
<accession>A0A1X6P1N4</accession>
<dbReference type="Pfam" id="PF00085">
    <property type="entry name" value="Thioredoxin"/>
    <property type="match status" value="1"/>
</dbReference>
<dbReference type="Proteomes" id="UP000218209">
    <property type="component" value="Unassembled WGS sequence"/>
</dbReference>
<feature type="domain" description="Thioredoxin" evidence="2">
    <location>
        <begin position="125"/>
        <end position="218"/>
    </location>
</feature>
<gene>
    <name evidence="3" type="ORF">BU14_0268s0013</name>
</gene>
<feature type="transmembrane region" description="Helical" evidence="1">
    <location>
        <begin position="54"/>
        <end position="77"/>
    </location>
</feature>
<dbReference type="InterPro" id="IPR036249">
    <property type="entry name" value="Thioredoxin-like_sf"/>
</dbReference>
<keyword evidence="1" id="KW-0472">Membrane</keyword>
<reference evidence="3 4" key="1">
    <citation type="submission" date="2017-03" db="EMBL/GenBank/DDBJ databases">
        <title>WGS assembly of Porphyra umbilicalis.</title>
        <authorList>
            <person name="Brawley S.H."/>
            <person name="Blouin N.A."/>
            <person name="Ficko-Blean E."/>
            <person name="Wheeler G.L."/>
            <person name="Lohr M."/>
            <person name="Goodson H.V."/>
            <person name="Jenkins J.W."/>
            <person name="Blaby-Haas C.E."/>
            <person name="Helliwell K.E."/>
            <person name="Chan C."/>
            <person name="Marriage T."/>
            <person name="Bhattacharya D."/>
            <person name="Klein A.S."/>
            <person name="Badis Y."/>
            <person name="Brodie J."/>
            <person name="Cao Y."/>
            <person name="Collen J."/>
            <person name="Dittami S.M."/>
            <person name="Gachon C.M."/>
            <person name="Green B.R."/>
            <person name="Karpowicz S."/>
            <person name="Kim J.W."/>
            <person name="Kudahl U."/>
            <person name="Lin S."/>
            <person name="Michel G."/>
            <person name="Mittag M."/>
            <person name="Olson B.J."/>
            <person name="Pangilinan J."/>
            <person name="Peng Y."/>
            <person name="Qiu H."/>
            <person name="Shu S."/>
            <person name="Singer J.T."/>
            <person name="Smith A.G."/>
            <person name="Sprecher B.N."/>
            <person name="Wagner V."/>
            <person name="Wang W."/>
            <person name="Wang Z.-Y."/>
            <person name="Yan J."/>
            <person name="Yarish C."/>
            <person name="Zoeuner-Riek S."/>
            <person name="Zhuang Y."/>
            <person name="Zou Y."/>
            <person name="Lindquist E.A."/>
            <person name="Grimwood J."/>
            <person name="Barry K."/>
            <person name="Rokhsar D.S."/>
            <person name="Schmutz J."/>
            <person name="Stiller J.W."/>
            <person name="Grossman A.R."/>
            <person name="Prochnik S.E."/>
        </authorList>
    </citation>
    <scope>NUCLEOTIDE SEQUENCE [LARGE SCALE GENOMIC DNA]</scope>
    <source>
        <strain evidence="3">4086291</strain>
    </source>
</reference>
<proteinExistence type="predicted"/>
<organism evidence="3 4">
    <name type="scientific">Porphyra umbilicalis</name>
    <name type="common">Purple laver</name>
    <name type="synonym">Red alga</name>
    <dbReference type="NCBI Taxonomy" id="2786"/>
    <lineage>
        <taxon>Eukaryota</taxon>
        <taxon>Rhodophyta</taxon>
        <taxon>Bangiophyceae</taxon>
        <taxon>Bangiales</taxon>
        <taxon>Bangiaceae</taxon>
        <taxon>Porphyra</taxon>
    </lineage>
</organism>
<feature type="transmembrane region" description="Helical" evidence="1">
    <location>
        <begin position="89"/>
        <end position="114"/>
    </location>
</feature>
<name>A0A1X6P1N4_PORUM</name>
<keyword evidence="1" id="KW-1133">Transmembrane helix</keyword>
<protein>
    <recommendedName>
        <fullName evidence="2">Thioredoxin domain-containing protein</fullName>
    </recommendedName>
</protein>
<keyword evidence="1" id="KW-0812">Transmembrane</keyword>
<dbReference type="EMBL" id="KV918931">
    <property type="protein sequence ID" value="OSX74772.1"/>
    <property type="molecule type" value="Genomic_DNA"/>
</dbReference>
<dbReference type="Gene3D" id="3.40.30.10">
    <property type="entry name" value="Glutaredoxin"/>
    <property type="match status" value="1"/>
</dbReference>
<dbReference type="InterPro" id="IPR013766">
    <property type="entry name" value="Thioredoxin_domain"/>
</dbReference>
<evidence type="ECO:0000313" key="4">
    <source>
        <dbReference type="Proteomes" id="UP000218209"/>
    </source>
</evidence>
<keyword evidence="4" id="KW-1185">Reference proteome</keyword>
<evidence type="ECO:0000256" key="1">
    <source>
        <dbReference type="SAM" id="Phobius"/>
    </source>
</evidence>
<dbReference type="OrthoDB" id="20229at2759"/>
<dbReference type="SUPFAM" id="SSF52833">
    <property type="entry name" value="Thioredoxin-like"/>
    <property type="match status" value="1"/>
</dbReference>
<dbReference type="AlphaFoldDB" id="A0A1X6P1N4"/>